<dbReference type="AlphaFoldDB" id="A0A9P9WJT8"/>
<evidence type="ECO:0000313" key="5">
    <source>
        <dbReference type="EMBL" id="KAI1867016.1"/>
    </source>
</evidence>
<evidence type="ECO:0000313" key="6">
    <source>
        <dbReference type="Proteomes" id="UP000829685"/>
    </source>
</evidence>
<feature type="domain" description="Ketoreductase" evidence="4">
    <location>
        <begin position="8"/>
        <end position="185"/>
    </location>
</feature>
<keyword evidence="3" id="KW-0560">Oxidoreductase</keyword>
<organism evidence="5 6">
    <name type="scientific">Neoarthrinium moseri</name>
    <dbReference type="NCBI Taxonomy" id="1658444"/>
    <lineage>
        <taxon>Eukaryota</taxon>
        <taxon>Fungi</taxon>
        <taxon>Dikarya</taxon>
        <taxon>Ascomycota</taxon>
        <taxon>Pezizomycotina</taxon>
        <taxon>Sordariomycetes</taxon>
        <taxon>Xylariomycetidae</taxon>
        <taxon>Amphisphaeriales</taxon>
        <taxon>Apiosporaceae</taxon>
        <taxon>Neoarthrinium</taxon>
    </lineage>
</organism>
<dbReference type="FunFam" id="3.40.50.720:FF:000084">
    <property type="entry name" value="Short-chain dehydrogenase reductase"/>
    <property type="match status" value="1"/>
</dbReference>
<dbReference type="PRINTS" id="PR00080">
    <property type="entry name" value="SDRFAMILY"/>
</dbReference>
<keyword evidence="2" id="KW-0521">NADP</keyword>
<dbReference type="Pfam" id="PF13561">
    <property type="entry name" value="adh_short_C2"/>
    <property type="match status" value="1"/>
</dbReference>
<gene>
    <name evidence="5" type="ORF">JX265_007592</name>
</gene>
<dbReference type="SUPFAM" id="SSF51735">
    <property type="entry name" value="NAD(P)-binding Rossmann-fold domains"/>
    <property type="match status" value="1"/>
</dbReference>
<comment type="similarity">
    <text evidence="1">Belongs to the short-chain dehydrogenases/reductases (SDR) family.</text>
</comment>
<dbReference type="CDD" id="cd05233">
    <property type="entry name" value="SDR_c"/>
    <property type="match status" value="1"/>
</dbReference>
<dbReference type="InterPro" id="IPR002347">
    <property type="entry name" value="SDR_fam"/>
</dbReference>
<dbReference type="PANTHER" id="PTHR42760">
    <property type="entry name" value="SHORT-CHAIN DEHYDROGENASES/REDUCTASES FAMILY MEMBER"/>
    <property type="match status" value="1"/>
</dbReference>
<dbReference type="PRINTS" id="PR00081">
    <property type="entry name" value="GDHRDH"/>
</dbReference>
<dbReference type="PROSITE" id="PS00061">
    <property type="entry name" value="ADH_SHORT"/>
    <property type="match status" value="1"/>
</dbReference>
<comment type="caution">
    <text evidence="5">The sequence shown here is derived from an EMBL/GenBank/DDBJ whole genome shotgun (WGS) entry which is preliminary data.</text>
</comment>
<protein>
    <recommendedName>
        <fullName evidence="4">Ketoreductase domain-containing protein</fullName>
    </recommendedName>
</protein>
<reference evidence="5" key="1">
    <citation type="submission" date="2021-03" db="EMBL/GenBank/DDBJ databases">
        <title>Revisited historic fungal species revealed as producer of novel bioactive compounds through whole genome sequencing and comparative genomics.</title>
        <authorList>
            <person name="Vignolle G.A."/>
            <person name="Hochenegger N."/>
            <person name="Mach R.L."/>
            <person name="Mach-Aigner A.R."/>
            <person name="Javad Rahimi M."/>
            <person name="Salim K.A."/>
            <person name="Chan C.M."/>
            <person name="Lim L.B.L."/>
            <person name="Cai F."/>
            <person name="Druzhinina I.S."/>
            <person name="U'Ren J.M."/>
            <person name="Derntl C."/>
        </authorList>
    </citation>
    <scope>NUCLEOTIDE SEQUENCE</scope>
    <source>
        <strain evidence="5">TUCIM 5799</strain>
    </source>
</reference>
<evidence type="ECO:0000256" key="3">
    <source>
        <dbReference type="ARBA" id="ARBA00023002"/>
    </source>
</evidence>
<evidence type="ECO:0000256" key="1">
    <source>
        <dbReference type="ARBA" id="ARBA00006484"/>
    </source>
</evidence>
<accession>A0A9P9WJT8</accession>
<dbReference type="NCBIfam" id="NF005559">
    <property type="entry name" value="PRK07231.1"/>
    <property type="match status" value="1"/>
</dbReference>
<dbReference type="GO" id="GO:0016616">
    <property type="term" value="F:oxidoreductase activity, acting on the CH-OH group of donors, NAD or NADP as acceptor"/>
    <property type="evidence" value="ECO:0007669"/>
    <property type="project" value="UniProtKB-ARBA"/>
</dbReference>
<dbReference type="InterPro" id="IPR036291">
    <property type="entry name" value="NAD(P)-bd_dom_sf"/>
</dbReference>
<dbReference type="InterPro" id="IPR057326">
    <property type="entry name" value="KR_dom"/>
</dbReference>
<dbReference type="SMART" id="SM00822">
    <property type="entry name" value="PKS_KR"/>
    <property type="match status" value="1"/>
</dbReference>
<sequence length="247" mass="25772">MTAKFEGKVVLITGAASGIGRATAIKLAEQGASLSLCDINEDALSQVVKELPTAKKHMYLKCDVGVSARCEAAVQHTLASLGKIDFVFNCAGVNPTALEITETTDEYFDKLVNTNLRGPYNITRAVVPHLKEGGAIVNVSSTAGLRATKGFSIYCATKFGIIGFTKAMALELGPKGIRVNAVAPGPIDTPTMAGNVAGGNANDELIASIALGRLGQPDDVADVVVFLFSEESKFMNGSIVEVHGGSR</sequence>
<proteinExistence type="inferred from homology"/>
<dbReference type="PANTHER" id="PTHR42760:SF83">
    <property type="entry name" value="(3R)-3-HYDROXYACYL-COA DEHYDROGENASE"/>
    <property type="match status" value="1"/>
</dbReference>
<evidence type="ECO:0000256" key="2">
    <source>
        <dbReference type="ARBA" id="ARBA00022857"/>
    </source>
</evidence>
<dbReference type="GO" id="GO:0048038">
    <property type="term" value="F:quinone binding"/>
    <property type="evidence" value="ECO:0007669"/>
    <property type="project" value="TreeGrafter"/>
</dbReference>
<keyword evidence="6" id="KW-1185">Reference proteome</keyword>
<dbReference type="InterPro" id="IPR020904">
    <property type="entry name" value="Sc_DH/Rdtase_CS"/>
</dbReference>
<dbReference type="Proteomes" id="UP000829685">
    <property type="component" value="Unassembled WGS sequence"/>
</dbReference>
<dbReference type="GO" id="GO:0006633">
    <property type="term" value="P:fatty acid biosynthetic process"/>
    <property type="evidence" value="ECO:0007669"/>
    <property type="project" value="TreeGrafter"/>
</dbReference>
<name>A0A9P9WJT8_9PEZI</name>
<evidence type="ECO:0000259" key="4">
    <source>
        <dbReference type="SMART" id="SM00822"/>
    </source>
</evidence>
<dbReference type="Gene3D" id="3.40.50.720">
    <property type="entry name" value="NAD(P)-binding Rossmann-like Domain"/>
    <property type="match status" value="1"/>
</dbReference>
<dbReference type="EMBL" id="JAFIMR010000019">
    <property type="protein sequence ID" value="KAI1867016.1"/>
    <property type="molecule type" value="Genomic_DNA"/>
</dbReference>